<dbReference type="EMBL" id="DRTD01000431">
    <property type="protein sequence ID" value="HHE55295.1"/>
    <property type="molecule type" value="Genomic_DNA"/>
</dbReference>
<evidence type="ECO:0008006" key="2">
    <source>
        <dbReference type="Google" id="ProtNLM"/>
    </source>
</evidence>
<gene>
    <name evidence="1" type="ORF">ENL21_05890</name>
</gene>
<dbReference type="AlphaFoldDB" id="A0A7V5H4E4"/>
<protein>
    <recommendedName>
        <fullName evidence="2">Polymer-forming cytoskeletal protein</fullName>
    </recommendedName>
</protein>
<dbReference type="Proteomes" id="UP000886111">
    <property type="component" value="Unassembled WGS sequence"/>
</dbReference>
<reference evidence="1" key="1">
    <citation type="journal article" date="2020" name="mSystems">
        <title>Genome- and Community-Level Interaction Insights into Carbon Utilization and Element Cycling Functions of Hydrothermarchaeota in Hydrothermal Sediment.</title>
        <authorList>
            <person name="Zhou Z."/>
            <person name="Liu Y."/>
            <person name="Xu W."/>
            <person name="Pan J."/>
            <person name="Luo Z.H."/>
            <person name="Li M."/>
        </authorList>
    </citation>
    <scope>NUCLEOTIDE SEQUENCE [LARGE SCALE GENOMIC DNA]</scope>
    <source>
        <strain evidence="1">HyVt-76</strain>
    </source>
</reference>
<organism evidence="1">
    <name type="scientific">Caldithrix abyssi</name>
    <dbReference type="NCBI Taxonomy" id="187145"/>
    <lineage>
        <taxon>Bacteria</taxon>
        <taxon>Pseudomonadati</taxon>
        <taxon>Calditrichota</taxon>
        <taxon>Calditrichia</taxon>
        <taxon>Calditrichales</taxon>
        <taxon>Calditrichaceae</taxon>
        <taxon>Caldithrix</taxon>
    </lineage>
</organism>
<comment type="caution">
    <text evidence="1">The sequence shown here is derived from an EMBL/GenBank/DDBJ whole genome shotgun (WGS) entry which is preliminary data.</text>
</comment>
<evidence type="ECO:0000313" key="1">
    <source>
        <dbReference type="EMBL" id="HHE55295.1"/>
    </source>
</evidence>
<name>A0A7V5H4E4_CALAY</name>
<accession>A0A7V5H4E4</accession>
<sequence length="127" mass="14434">MELLKRFVIICCLCLVGFSGLPAQEKSKKDYEKMFSIPEIERRATERYIDQTDKPVKRFEEDLIINQKDTVNYNILLNDGDLLVRGVINGDVVVLFGDIRIESEATINGNVTAINGRIRQEAQSIVT</sequence>
<proteinExistence type="predicted"/>
<feature type="non-terminal residue" evidence="1">
    <location>
        <position position="127"/>
    </location>
</feature>